<dbReference type="AlphaFoldDB" id="A0A198GG34"/>
<feature type="compositionally biased region" description="Polar residues" evidence="2">
    <location>
        <begin position="275"/>
        <end position="288"/>
    </location>
</feature>
<dbReference type="EMBL" id="LXEN01000031">
    <property type="protein sequence ID" value="OAT35181.1"/>
    <property type="molecule type" value="Genomic_DNA"/>
</dbReference>
<proteinExistence type="predicted"/>
<dbReference type="NCBIfam" id="NF007997">
    <property type="entry name" value="PRK10722.1"/>
    <property type="match status" value="1"/>
</dbReference>
<protein>
    <submittedName>
        <fullName evidence="3">Putative alpha helix protein</fullName>
    </submittedName>
</protein>
<reference evidence="3 4" key="1">
    <citation type="submission" date="2016-04" db="EMBL/GenBank/DDBJ databases">
        <title>ATOL: Assembling a taxonomically balanced genome-scale reconstruction of the evolutionary history of the Enterobacteriaceae.</title>
        <authorList>
            <person name="Plunkett G.III."/>
            <person name="Neeno-Eckwall E.C."/>
            <person name="Glasner J.D."/>
            <person name="Perna N.T."/>
        </authorList>
    </citation>
    <scope>NUCLEOTIDE SEQUENCE [LARGE SCALE GENOMIC DNA]</scope>
    <source>
        <strain evidence="3 4">ATCC 19692</strain>
    </source>
</reference>
<organism evidence="3 4">
    <name type="scientific">Proteus myxofaciens ATCC 19692</name>
    <dbReference type="NCBI Taxonomy" id="1354337"/>
    <lineage>
        <taxon>Bacteria</taxon>
        <taxon>Pseudomonadati</taxon>
        <taxon>Pseudomonadota</taxon>
        <taxon>Gammaproteobacteria</taxon>
        <taxon>Enterobacterales</taxon>
        <taxon>Morganellaceae</taxon>
        <taxon>Proteus</taxon>
    </lineage>
</organism>
<sequence>MASVSTKNRLFDWKTCLFSLLFPFILVGCAPKASTEEAIAEPETPIVKQKTIDYRWAECGTLNAFYHEGMNNALYWLRTIECTNRLMSTEAQRRANNVVVTSWGDAFYKSILLERAGLSIAERRNQLVLLESYKLQFPSSMRVLLSIWINNQTHMLSLAEEKMRYRRLSTETDNQIDLLKKQNNALESELKTTLRKLESLTQIERQLSSRKQGGAIDPMSSDDDITETTTSVPTEKTEVEKEELEKNTTETSVEQRVSTPEIAEKQKTKNEENHTASSSEVTAETPKSGSVPVEKQDVQKPVESGSK</sequence>
<feature type="coiled-coil region" evidence="1">
    <location>
        <begin position="169"/>
        <end position="203"/>
    </location>
</feature>
<name>A0A198GG34_9GAMM</name>
<gene>
    <name evidence="3" type="ORF">M983_0718</name>
</gene>
<comment type="caution">
    <text evidence="3">The sequence shown here is derived from an EMBL/GenBank/DDBJ whole genome shotgun (WGS) entry which is preliminary data.</text>
</comment>
<feature type="region of interest" description="Disordered" evidence="2">
    <location>
        <begin position="206"/>
        <end position="307"/>
    </location>
</feature>
<dbReference type="Pfam" id="PF13942">
    <property type="entry name" value="Lipoprotein_20"/>
    <property type="match status" value="1"/>
</dbReference>
<keyword evidence="4" id="KW-1185">Reference proteome</keyword>
<feature type="compositionally biased region" description="Basic and acidic residues" evidence="2">
    <location>
        <begin position="235"/>
        <end position="248"/>
    </location>
</feature>
<evidence type="ECO:0000256" key="1">
    <source>
        <dbReference type="SAM" id="Coils"/>
    </source>
</evidence>
<dbReference type="InterPro" id="IPR025262">
    <property type="entry name" value="QseG"/>
</dbReference>
<feature type="compositionally biased region" description="Basic and acidic residues" evidence="2">
    <location>
        <begin position="294"/>
        <end position="307"/>
    </location>
</feature>
<dbReference type="PATRIC" id="fig|1354337.4.peg.732"/>
<accession>A0A198GG34</accession>
<feature type="compositionally biased region" description="Basic and acidic residues" evidence="2">
    <location>
        <begin position="262"/>
        <end position="274"/>
    </location>
</feature>
<dbReference type="Proteomes" id="UP000094023">
    <property type="component" value="Unassembled WGS sequence"/>
</dbReference>
<dbReference type="PROSITE" id="PS51257">
    <property type="entry name" value="PROKAR_LIPOPROTEIN"/>
    <property type="match status" value="1"/>
</dbReference>
<evidence type="ECO:0000256" key="2">
    <source>
        <dbReference type="SAM" id="MobiDB-lite"/>
    </source>
</evidence>
<keyword evidence="1" id="KW-0175">Coiled coil</keyword>
<evidence type="ECO:0000313" key="4">
    <source>
        <dbReference type="Proteomes" id="UP000094023"/>
    </source>
</evidence>
<evidence type="ECO:0000313" key="3">
    <source>
        <dbReference type="EMBL" id="OAT35181.1"/>
    </source>
</evidence>
<dbReference type="STRING" id="1354337.M983_0718"/>